<dbReference type="GO" id="GO:0030976">
    <property type="term" value="F:thiamine pyrophosphate binding"/>
    <property type="evidence" value="ECO:0007669"/>
    <property type="project" value="TreeGrafter"/>
</dbReference>
<protein>
    <submittedName>
        <fullName evidence="3">ABC transporter substrate-binding protein</fullName>
    </submittedName>
</protein>
<evidence type="ECO:0000256" key="2">
    <source>
        <dbReference type="SAM" id="MobiDB-lite"/>
    </source>
</evidence>
<comment type="caution">
    <text evidence="3">The sequence shown here is derived from an EMBL/GenBank/DDBJ whole genome shotgun (WGS) entry which is preliminary data.</text>
</comment>
<dbReference type="PANTHER" id="PTHR30006:SF2">
    <property type="entry name" value="ABC TRANSPORTER SUBSTRATE-BINDING PROTEIN"/>
    <property type="match status" value="1"/>
</dbReference>
<dbReference type="SUPFAM" id="SSF53850">
    <property type="entry name" value="Periplasmic binding protein-like II"/>
    <property type="match status" value="1"/>
</dbReference>
<feature type="compositionally biased region" description="Low complexity" evidence="2">
    <location>
        <begin position="63"/>
        <end position="93"/>
    </location>
</feature>
<dbReference type="Gene3D" id="3.40.190.10">
    <property type="entry name" value="Periplasmic binding protein-like II"/>
    <property type="match status" value="2"/>
</dbReference>
<keyword evidence="1" id="KW-0732">Signal</keyword>
<accession>A0A7K1FPR0</accession>
<organism evidence="3 4">
    <name type="scientific">Nakamurella alba</name>
    <dbReference type="NCBI Taxonomy" id="2665158"/>
    <lineage>
        <taxon>Bacteria</taxon>
        <taxon>Bacillati</taxon>
        <taxon>Actinomycetota</taxon>
        <taxon>Actinomycetes</taxon>
        <taxon>Nakamurellales</taxon>
        <taxon>Nakamurellaceae</taxon>
        <taxon>Nakamurella</taxon>
    </lineage>
</organism>
<sequence length="459" mass="46706">MRARDAPAVPLTKEEEVRLVPTTAALRRKGLLAGLAVVALAASACGSDSGSTTSTTAAATTPATSAASSANSSSAPTSGGASSTSGEASTSTSGGSGATVEAALPNSADCSDPASGDAKTATSAEDLGGICGLIAAAKAEGALNVIALPPDWANYGTVIDTFRKKYPEITVNSQQPDASSAQEIQAAEAAKGTTDAPDVFDVGTAVALESLDYFAPYKVTTWDAIPEGNKEETGLWVNDYTGVMTVGYNSDEYGEITSLDQLTDAKFQGAVALNGNPTEANAALNGVVFAALANGGSLDDISAGVDYFKGLKDAGTLSSVDPTPATITSGQVGVVFDWSYNQLGVTKQLEAEGVTWKTFTPSGVALGSFYNQAINKDAPHPAAARLWQEYLFSSEAQNIWMSGGASPVLYEAMKASGTVDAASEANLPTIDSAVVQLSQDQAKAVNTYLADNWSKAVGS</sequence>
<dbReference type="Pfam" id="PF13343">
    <property type="entry name" value="SBP_bac_6"/>
    <property type="match status" value="1"/>
</dbReference>
<dbReference type="GO" id="GO:0030288">
    <property type="term" value="C:outer membrane-bounded periplasmic space"/>
    <property type="evidence" value="ECO:0007669"/>
    <property type="project" value="TreeGrafter"/>
</dbReference>
<evidence type="ECO:0000256" key="1">
    <source>
        <dbReference type="ARBA" id="ARBA00022729"/>
    </source>
</evidence>
<keyword evidence="4" id="KW-1185">Reference proteome</keyword>
<reference evidence="3 4" key="1">
    <citation type="submission" date="2019-11" db="EMBL/GenBank/DDBJ databases">
        <authorList>
            <person name="Jiang L.-Q."/>
        </authorList>
    </citation>
    <scope>NUCLEOTIDE SEQUENCE [LARGE SCALE GENOMIC DNA]</scope>
    <source>
        <strain evidence="3 4">YIM 132087</strain>
    </source>
</reference>
<name>A0A7K1FPR0_9ACTN</name>
<proteinExistence type="predicted"/>
<feature type="compositionally biased region" description="Low complexity" evidence="2">
    <location>
        <begin position="178"/>
        <end position="190"/>
    </location>
</feature>
<gene>
    <name evidence="3" type="ORF">GIS00_19520</name>
</gene>
<dbReference type="EMBL" id="WLYK01000008">
    <property type="protein sequence ID" value="MTD16132.1"/>
    <property type="molecule type" value="Genomic_DNA"/>
</dbReference>
<feature type="region of interest" description="Disordered" evidence="2">
    <location>
        <begin position="63"/>
        <end position="121"/>
    </location>
</feature>
<dbReference type="Proteomes" id="UP000460221">
    <property type="component" value="Unassembled WGS sequence"/>
</dbReference>
<evidence type="ECO:0000313" key="3">
    <source>
        <dbReference type="EMBL" id="MTD16132.1"/>
    </source>
</evidence>
<dbReference type="GO" id="GO:0015888">
    <property type="term" value="P:thiamine transport"/>
    <property type="evidence" value="ECO:0007669"/>
    <property type="project" value="TreeGrafter"/>
</dbReference>
<feature type="region of interest" description="Disordered" evidence="2">
    <location>
        <begin position="173"/>
        <end position="193"/>
    </location>
</feature>
<dbReference type="GO" id="GO:0030975">
    <property type="term" value="F:thiamine binding"/>
    <property type="evidence" value="ECO:0007669"/>
    <property type="project" value="TreeGrafter"/>
</dbReference>
<dbReference type="PANTHER" id="PTHR30006">
    <property type="entry name" value="THIAMINE-BINDING PERIPLASMIC PROTEIN-RELATED"/>
    <property type="match status" value="1"/>
</dbReference>
<dbReference type="AlphaFoldDB" id="A0A7K1FPR0"/>
<evidence type="ECO:0000313" key="4">
    <source>
        <dbReference type="Proteomes" id="UP000460221"/>
    </source>
</evidence>